<feature type="non-terminal residue" evidence="1">
    <location>
        <position position="1"/>
    </location>
</feature>
<feature type="non-terminal residue" evidence="1">
    <location>
        <position position="98"/>
    </location>
</feature>
<evidence type="ECO:0000313" key="1">
    <source>
        <dbReference type="EMBL" id="PBK84602.1"/>
    </source>
</evidence>
<dbReference type="OMA" id="MWINGNT"/>
<name>A0A2H3CZI2_ARMGA</name>
<reference evidence="2" key="1">
    <citation type="journal article" date="2017" name="Nat. Ecol. Evol.">
        <title>Genome expansion and lineage-specific genetic innovations in the forest pathogenic fungi Armillaria.</title>
        <authorList>
            <person name="Sipos G."/>
            <person name="Prasanna A.N."/>
            <person name="Walter M.C."/>
            <person name="O'Connor E."/>
            <person name="Balint B."/>
            <person name="Krizsan K."/>
            <person name="Kiss B."/>
            <person name="Hess J."/>
            <person name="Varga T."/>
            <person name="Slot J."/>
            <person name="Riley R."/>
            <person name="Boka B."/>
            <person name="Rigling D."/>
            <person name="Barry K."/>
            <person name="Lee J."/>
            <person name="Mihaltcheva S."/>
            <person name="LaButti K."/>
            <person name="Lipzen A."/>
            <person name="Waldron R."/>
            <person name="Moloney N.M."/>
            <person name="Sperisen C."/>
            <person name="Kredics L."/>
            <person name="Vagvoelgyi C."/>
            <person name="Patrignani A."/>
            <person name="Fitzpatrick D."/>
            <person name="Nagy I."/>
            <person name="Doyle S."/>
            <person name="Anderson J.B."/>
            <person name="Grigoriev I.V."/>
            <person name="Gueldener U."/>
            <person name="Muensterkoetter M."/>
            <person name="Nagy L.G."/>
        </authorList>
    </citation>
    <scope>NUCLEOTIDE SEQUENCE [LARGE SCALE GENOMIC DNA]</scope>
    <source>
        <strain evidence="2">Ar21-2</strain>
    </source>
</reference>
<dbReference type="STRING" id="47427.A0A2H3CZI2"/>
<evidence type="ECO:0000313" key="2">
    <source>
        <dbReference type="Proteomes" id="UP000217790"/>
    </source>
</evidence>
<dbReference type="AlphaFoldDB" id="A0A2H3CZI2"/>
<dbReference type="Proteomes" id="UP000217790">
    <property type="component" value="Unassembled WGS sequence"/>
</dbReference>
<dbReference type="InParanoid" id="A0A2H3CZI2"/>
<dbReference type="EMBL" id="KZ293697">
    <property type="protein sequence ID" value="PBK84602.1"/>
    <property type="molecule type" value="Genomic_DNA"/>
</dbReference>
<keyword evidence="2" id="KW-1185">Reference proteome</keyword>
<accession>A0A2H3CZI2</accession>
<proteinExistence type="predicted"/>
<dbReference type="OrthoDB" id="3229882at2759"/>
<sequence length="98" mass="11452">KGCKDNKWGRCKGRFPRSLFEVTTVDQETGHIDMKKREPWINTFTPLLTYLFRCNMDMTSLHSGTAIKAVLIYVSDYITKPALKMHVFFDMIKSVFQK</sequence>
<gene>
    <name evidence="1" type="ORF">ARMGADRAFT_863891</name>
</gene>
<protein>
    <submittedName>
        <fullName evidence="1">Uncharacterized protein</fullName>
    </submittedName>
</protein>
<organism evidence="1 2">
    <name type="scientific">Armillaria gallica</name>
    <name type="common">Bulbous honey fungus</name>
    <name type="synonym">Armillaria bulbosa</name>
    <dbReference type="NCBI Taxonomy" id="47427"/>
    <lineage>
        <taxon>Eukaryota</taxon>
        <taxon>Fungi</taxon>
        <taxon>Dikarya</taxon>
        <taxon>Basidiomycota</taxon>
        <taxon>Agaricomycotina</taxon>
        <taxon>Agaricomycetes</taxon>
        <taxon>Agaricomycetidae</taxon>
        <taxon>Agaricales</taxon>
        <taxon>Marasmiineae</taxon>
        <taxon>Physalacriaceae</taxon>
        <taxon>Armillaria</taxon>
    </lineage>
</organism>